<dbReference type="Pfam" id="PF01132">
    <property type="entry name" value="EFP"/>
    <property type="match status" value="1"/>
</dbReference>
<evidence type="ECO:0000259" key="8">
    <source>
        <dbReference type="SMART" id="SM01185"/>
    </source>
</evidence>
<dbReference type="InterPro" id="IPR013852">
    <property type="entry name" value="Transl_elong_P/YeiP_CS"/>
</dbReference>
<keyword evidence="5" id="KW-0251">Elongation factor</keyword>
<dbReference type="NCBIfam" id="TIGR00038">
    <property type="entry name" value="efp"/>
    <property type="match status" value="1"/>
</dbReference>
<dbReference type="SUPFAM" id="SSF50104">
    <property type="entry name" value="Translation proteins SH3-like domain"/>
    <property type="match status" value="1"/>
</dbReference>
<evidence type="ECO:0000256" key="1">
    <source>
        <dbReference type="ARBA" id="ARBA00004496"/>
    </source>
</evidence>
<organism evidence="9">
    <name type="scientific">marine metagenome</name>
    <dbReference type="NCBI Taxonomy" id="408172"/>
    <lineage>
        <taxon>unclassified sequences</taxon>
        <taxon>metagenomes</taxon>
        <taxon>ecological metagenomes</taxon>
    </lineage>
</organism>
<dbReference type="EMBL" id="UINC01003418">
    <property type="protein sequence ID" value="SVA06160.1"/>
    <property type="molecule type" value="Genomic_DNA"/>
</dbReference>
<comment type="similarity">
    <text evidence="3">Belongs to the elongation factor P family.</text>
</comment>
<dbReference type="PROSITE" id="PS01275">
    <property type="entry name" value="EFP"/>
    <property type="match status" value="1"/>
</dbReference>
<dbReference type="AlphaFoldDB" id="A0A381SQ63"/>
<dbReference type="GO" id="GO:0043043">
    <property type="term" value="P:peptide biosynthetic process"/>
    <property type="evidence" value="ECO:0007669"/>
    <property type="project" value="InterPro"/>
</dbReference>
<dbReference type="PANTHER" id="PTHR30053:SF14">
    <property type="entry name" value="TRANSLATION ELONGATION FACTOR KOW-LIKE DOMAIN-CONTAINING PROTEIN"/>
    <property type="match status" value="1"/>
</dbReference>
<reference evidence="9" key="1">
    <citation type="submission" date="2018-05" db="EMBL/GenBank/DDBJ databases">
        <authorList>
            <person name="Lanie J.A."/>
            <person name="Ng W.-L."/>
            <person name="Kazmierczak K.M."/>
            <person name="Andrzejewski T.M."/>
            <person name="Davidsen T.M."/>
            <person name="Wayne K.J."/>
            <person name="Tettelin H."/>
            <person name="Glass J.I."/>
            <person name="Rusch D."/>
            <person name="Podicherti R."/>
            <person name="Tsui H.-C.T."/>
            <person name="Winkler M.E."/>
        </authorList>
    </citation>
    <scope>NUCLEOTIDE SEQUENCE</scope>
</reference>
<dbReference type="InterPro" id="IPR014722">
    <property type="entry name" value="Rib_uL2_dom2"/>
</dbReference>
<dbReference type="InterPro" id="IPR012340">
    <property type="entry name" value="NA-bd_OB-fold"/>
</dbReference>
<dbReference type="SMART" id="SM01185">
    <property type="entry name" value="EFP"/>
    <property type="match status" value="1"/>
</dbReference>
<evidence type="ECO:0000256" key="2">
    <source>
        <dbReference type="ARBA" id="ARBA00004815"/>
    </source>
</evidence>
<dbReference type="InterPro" id="IPR011768">
    <property type="entry name" value="Transl_elongation_fac_P"/>
</dbReference>
<dbReference type="Pfam" id="PF09285">
    <property type="entry name" value="Elong-fact-P_C"/>
    <property type="match status" value="1"/>
</dbReference>
<keyword evidence="6" id="KW-0648">Protein biosynthesis</keyword>
<dbReference type="GO" id="GO:0003746">
    <property type="term" value="F:translation elongation factor activity"/>
    <property type="evidence" value="ECO:0007669"/>
    <property type="project" value="UniProtKB-KW"/>
</dbReference>
<dbReference type="InterPro" id="IPR001059">
    <property type="entry name" value="Transl_elong_P/YeiP_cen"/>
</dbReference>
<evidence type="ECO:0000313" key="9">
    <source>
        <dbReference type="EMBL" id="SVA06160.1"/>
    </source>
</evidence>
<sequence length="190" mass="21034">MKISASDARVGNLIEHQGRLWRILKKEHVKPGKGGAFAQVEMKAIADGTKLNERFRSDEKLEKAHVEPRKMQYLYPEGEDLVFMDLETYEQLNIAGDEIAEQKGYLTPNIEVQINFYNNNPIGLDLPSAVTVRVTDTETVVKGQTAAGSGKPATVDTGIRVTVPAFVKLGDKIRINTDTGDYIERADSDA</sequence>
<dbReference type="Gene3D" id="2.40.50.140">
    <property type="entry name" value="Nucleic acid-binding proteins"/>
    <property type="match status" value="2"/>
</dbReference>
<dbReference type="NCBIfam" id="NF001810">
    <property type="entry name" value="PRK00529.1"/>
    <property type="match status" value="1"/>
</dbReference>
<dbReference type="HAMAP" id="MF_00141">
    <property type="entry name" value="EF_P"/>
    <property type="match status" value="1"/>
</dbReference>
<evidence type="ECO:0000256" key="4">
    <source>
        <dbReference type="ARBA" id="ARBA00022490"/>
    </source>
</evidence>
<evidence type="ECO:0008006" key="10">
    <source>
        <dbReference type="Google" id="ProtNLM"/>
    </source>
</evidence>
<dbReference type="UniPathway" id="UPA00345"/>
<dbReference type="Pfam" id="PF08207">
    <property type="entry name" value="EFP_N"/>
    <property type="match status" value="1"/>
</dbReference>
<evidence type="ECO:0000256" key="5">
    <source>
        <dbReference type="ARBA" id="ARBA00022768"/>
    </source>
</evidence>
<accession>A0A381SQ63</accession>
<feature type="domain" description="Elongation factor P C-terminal" evidence="7">
    <location>
        <begin position="130"/>
        <end position="185"/>
    </location>
</feature>
<dbReference type="SMART" id="SM00841">
    <property type="entry name" value="Elong-fact-P_C"/>
    <property type="match status" value="1"/>
</dbReference>
<dbReference type="InterPro" id="IPR015365">
    <property type="entry name" value="Elong-fact-P_C"/>
</dbReference>
<protein>
    <recommendedName>
        <fullName evidence="10">Translation elongation factor P/YeiP central domain-containing protein</fullName>
    </recommendedName>
</protein>
<feature type="domain" description="Translation elongation factor P/YeiP central" evidence="8">
    <location>
        <begin position="68"/>
        <end position="122"/>
    </location>
</feature>
<evidence type="ECO:0000259" key="7">
    <source>
        <dbReference type="SMART" id="SM00841"/>
    </source>
</evidence>
<comment type="subcellular location">
    <subcellularLocation>
        <location evidence="1">Cytoplasm</location>
    </subcellularLocation>
</comment>
<comment type="pathway">
    <text evidence="2">Protein biosynthesis; polypeptide chain elongation.</text>
</comment>
<dbReference type="InterPro" id="IPR020599">
    <property type="entry name" value="Transl_elong_fac_P/YeiP"/>
</dbReference>
<evidence type="ECO:0000256" key="3">
    <source>
        <dbReference type="ARBA" id="ARBA00009479"/>
    </source>
</evidence>
<dbReference type="InterPro" id="IPR013185">
    <property type="entry name" value="Transl_elong_KOW-like"/>
</dbReference>
<dbReference type="Gene3D" id="2.30.30.30">
    <property type="match status" value="1"/>
</dbReference>
<dbReference type="GO" id="GO:0005829">
    <property type="term" value="C:cytosol"/>
    <property type="evidence" value="ECO:0007669"/>
    <property type="project" value="UniProtKB-ARBA"/>
</dbReference>
<dbReference type="FunFam" id="2.40.50.140:FF:000009">
    <property type="entry name" value="Elongation factor P"/>
    <property type="match status" value="1"/>
</dbReference>
<dbReference type="FunFam" id="2.40.50.140:FF:000004">
    <property type="entry name" value="Elongation factor P"/>
    <property type="match status" value="1"/>
</dbReference>
<name>A0A381SQ63_9ZZZZ</name>
<dbReference type="PANTHER" id="PTHR30053">
    <property type="entry name" value="ELONGATION FACTOR P"/>
    <property type="match status" value="1"/>
</dbReference>
<keyword evidence="4" id="KW-0963">Cytoplasm</keyword>
<proteinExistence type="inferred from homology"/>
<gene>
    <name evidence="9" type="ORF">METZ01_LOCUS59014</name>
</gene>
<dbReference type="FunFam" id="2.30.30.30:FF:000003">
    <property type="entry name" value="Elongation factor P"/>
    <property type="match status" value="1"/>
</dbReference>
<evidence type="ECO:0000256" key="6">
    <source>
        <dbReference type="ARBA" id="ARBA00022917"/>
    </source>
</evidence>
<dbReference type="PIRSF" id="PIRSF005901">
    <property type="entry name" value="EF-P"/>
    <property type="match status" value="1"/>
</dbReference>
<dbReference type="InterPro" id="IPR008991">
    <property type="entry name" value="Translation_prot_SH3-like_sf"/>
</dbReference>
<dbReference type="CDD" id="cd04470">
    <property type="entry name" value="S1_EF-P_repeat_1"/>
    <property type="match status" value="1"/>
</dbReference>
<dbReference type="SUPFAM" id="SSF50249">
    <property type="entry name" value="Nucleic acid-binding proteins"/>
    <property type="match status" value="2"/>
</dbReference>